<feature type="transmembrane region" description="Helical" evidence="1">
    <location>
        <begin position="37"/>
        <end position="58"/>
    </location>
</feature>
<keyword evidence="1" id="KW-1133">Transmembrane helix</keyword>
<dbReference type="RefSeq" id="WP_014237639.1">
    <property type="nucleotide sequence ID" value="NC_016616.1"/>
</dbReference>
<gene>
    <name evidence="2" type="ordered locus">Dsui_2607</name>
</gene>
<name>G8QNR4_AZOOP</name>
<dbReference type="Proteomes" id="UP000005633">
    <property type="component" value="Chromosome"/>
</dbReference>
<dbReference type="AlphaFoldDB" id="G8QNR4"/>
<protein>
    <submittedName>
        <fullName evidence="2">Uncharacterized protein</fullName>
    </submittedName>
</protein>
<dbReference type="EMBL" id="CP003153">
    <property type="protein sequence ID" value="AEV26958.1"/>
    <property type="molecule type" value="Genomic_DNA"/>
</dbReference>
<dbReference type="HOGENOM" id="CLU_2696603_0_0_4"/>
<proteinExistence type="predicted"/>
<evidence type="ECO:0000256" key="1">
    <source>
        <dbReference type="SAM" id="Phobius"/>
    </source>
</evidence>
<dbReference type="KEGG" id="dsu:Dsui_2607"/>
<evidence type="ECO:0000313" key="3">
    <source>
        <dbReference type="Proteomes" id="UP000005633"/>
    </source>
</evidence>
<accession>G8QNR4</accession>
<organism evidence="2 3">
    <name type="scientific">Azospira oryzae (strain ATCC BAA-33 / DSM 13638 / PS)</name>
    <name type="common">Dechlorosoma suillum</name>
    <dbReference type="NCBI Taxonomy" id="640081"/>
    <lineage>
        <taxon>Bacteria</taxon>
        <taxon>Pseudomonadati</taxon>
        <taxon>Pseudomonadota</taxon>
        <taxon>Betaproteobacteria</taxon>
        <taxon>Rhodocyclales</taxon>
        <taxon>Rhodocyclaceae</taxon>
        <taxon>Azospira</taxon>
    </lineage>
</organism>
<keyword evidence="1" id="KW-0472">Membrane</keyword>
<dbReference type="STRING" id="640081.Dsui_2607"/>
<sequence>MTEKLQDEFLMTLLMMLALFTLDCYVASFFYPHDKVMLVAGIGVSIIAVLLAYVSMFVNVTDGDGGAETSNHP</sequence>
<reference evidence="2 3" key="1">
    <citation type="journal article" date="2012" name="J. Bacteriol.">
        <title>Complete genome sequence of the anaerobic perchlorate-reducing bacterium Azospira suillum strain PS.</title>
        <authorList>
            <person name="Byrne-Bailey K.G."/>
            <person name="Coates J.D."/>
        </authorList>
    </citation>
    <scope>NUCLEOTIDE SEQUENCE [LARGE SCALE GENOMIC DNA]</scope>
    <source>
        <strain evidence="3">ATCC BAA-33 / DSM 13638 / PS</strain>
    </source>
</reference>
<evidence type="ECO:0000313" key="2">
    <source>
        <dbReference type="EMBL" id="AEV26958.1"/>
    </source>
</evidence>
<keyword evidence="1" id="KW-0812">Transmembrane</keyword>
<feature type="transmembrane region" description="Helical" evidence="1">
    <location>
        <begin position="12"/>
        <end position="31"/>
    </location>
</feature>